<feature type="domain" description="Zinc finger DksA/TraR C4-type" evidence="5">
    <location>
        <begin position="92"/>
        <end position="122"/>
    </location>
</feature>
<keyword evidence="1" id="KW-0479">Metal-binding</keyword>
<dbReference type="EMBL" id="ATNL01000006">
    <property type="protein sequence ID" value="KON74536.1"/>
    <property type="molecule type" value="Genomic_DNA"/>
</dbReference>
<dbReference type="PATRIC" id="fig|1350482.3.peg.187"/>
<keyword evidence="2" id="KW-0863">Zinc-finger</keyword>
<sequence>MTTPGDGRPPGPDDPARERLLVVRADAVARQEALRAEVAGIVEASRDSNADDEHDPDGATIAFERAQVDALARDAAARVEEVDAALARLEAGTYGVCEACGQPIADGRLEARPTARTCVACAVVAR</sequence>
<proteinExistence type="predicted"/>
<evidence type="ECO:0000259" key="5">
    <source>
        <dbReference type="Pfam" id="PF01258"/>
    </source>
</evidence>
<dbReference type="Gene3D" id="1.20.120.910">
    <property type="entry name" value="DksA, coiled-coil domain"/>
    <property type="match status" value="1"/>
</dbReference>
<keyword evidence="3" id="KW-0862">Zinc</keyword>
<name>A0A0M0FBH8_CELCE</name>
<dbReference type="InterPro" id="IPR037187">
    <property type="entry name" value="DnaK_N"/>
</dbReference>
<comment type="caution">
    <text evidence="6">The sequence shown here is derived from an EMBL/GenBank/DDBJ whole genome shotgun (WGS) entry which is preliminary data.</text>
</comment>
<reference evidence="6 7" key="1">
    <citation type="journal article" date="2015" name="Sci. Rep.">
        <title>Functional and structural properties of a novel cellulosome-like multienzyme complex: efficient glycoside hydrolysis of water-insoluble 7-xylosyl-10-deacetylpaclitaxel.</title>
        <authorList>
            <person name="Dou T.Y."/>
            <person name="Luan H.W."/>
            <person name="Ge G.B."/>
            <person name="Dong M.M."/>
            <person name="Zou H.F."/>
            <person name="He Y.Q."/>
            <person name="Cui P."/>
            <person name="Wang J.Y."/>
            <person name="Hao D.C."/>
            <person name="Yang S.L."/>
            <person name="Yang L."/>
        </authorList>
    </citation>
    <scope>NUCLEOTIDE SEQUENCE [LARGE SCALE GENOMIC DNA]</scope>
    <source>
        <strain evidence="6 7">F16</strain>
    </source>
</reference>
<dbReference type="RefSeq" id="WP_053369188.1">
    <property type="nucleotide sequence ID" value="NZ_KQ435288.1"/>
</dbReference>
<dbReference type="PROSITE" id="PS01102">
    <property type="entry name" value="ZF_DKSA_1"/>
    <property type="match status" value="1"/>
</dbReference>
<keyword evidence="7" id="KW-1185">Reference proteome</keyword>
<dbReference type="AlphaFoldDB" id="A0A0M0FBH8"/>
<dbReference type="Proteomes" id="UP000037387">
    <property type="component" value="Unassembled WGS sequence"/>
</dbReference>
<evidence type="ECO:0000256" key="1">
    <source>
        <dbReference type="ARBA" id="ARBA00022723"/>
    </source>
</evidence>
<dbReference type="InterPro" id="IPR000962">
    <property type="entry name" value="Znf_DskA_TraR"/>
</dbReference>
<gene>
    <name evidence="6" type="ORF">M768_01010</name>
</gene>
<feature type="zinc finger region" description="dksA C4-type" evidence="4">
    <location>
        <begin position="97"/>
        <end position="121"/>
    </location>
</feature>
<dbReference type="PANTHER" id="PTHR33823">
    <property type="entry name" value="RNA POLYMERASE-BINDING TRANSCRIPTION FACTOR DKSA-RELATED"/>
    <property type="match status" value="1"/>
</dbReference>
<evidence type="ECO:0000256" key="4">
    <source>
        <dbReference type="PROSITE-ProRule" id="PRU00510"/>
    </source>
</evidence>
<evidence type="ECO:0000313" key="6">
    <source>
        <dbReference type="EMBL" id="KON74536.1"/>
    </source>
</evidence>
<dbReference type="Pfam" id="PF01258">
    <property type="entry name" value="zf-dskA_traR"/>
    <property type="match status" value="1"/>
</dbReference>
<dbReference type="PROSITE" id="PS51128">
    <property type="entry name" value="ZF_DKSA_2"/>
    <property type="match status" value="1"/>
</dbReference>
<dbReference type="SUPFAM" id="SSF109635">
    <property type="entry name" value="DnaK suppressor protein DksA, alpha-hairpin domain"/>
    <property type="match status" value="1"/>
</dbReference>
<evidence type="ECO:0000256" key="3">
    <source>
        <dbReference type="ARBA" id="ARBA00022833"/>
    </source>
</evidence>
<dbReference type="SUPFAM" id="SSF57716">
    <property type="entry name" value="Glucocorticoid receptor-like (DNA-binding domain)"/>
    <property type="match status" value="1"/>
</dbReference>
<organism evidence="6 7">
    <name type="scientific">Cellulosimicrobium cellulans F16</name>
    <dbReference type="NCBI Taxonomy" id="1350482"/>
    <lineage>
        <taxon>Bacteria</taxon>
        <taxon>Bacillati</taxon>
        <taxon>Actinomycetota</taxon>
        <taxon>Actinomycetes</taxon>
        <taxon>Micrococcales</taxon>
        <taxon>Promicromonosporaceae</taxon>
        <taxon>Cellulosimicrobium</taxon>
    </lineage>
</organism>
<accession>A0A0M0FBH8</accession>
<dbReference type="InterPro" id="IPR020458">
    <property type="entry name" value="Znf_DskA_TraR_CS"/>
</dbReference>
<protein>
    <recommendedName>
        <fullName evidence="5">Zinc finger DksA/TraR C4-type domain-containing protein</fullName>
    </recommendedName>
</protein>
<dbReference type="PANTHER" id="PTHR33823:SF4">
    <property type="entry name" value="GENERAL STRESS PROTEIN 16O"/>
    <property type="match status" value="1"/>
</dbReference>
<evidence type="ECO:0000313" key="7">
    <source>
        <dbReference type="Proteomes" id="UP000037387"/>
    </source>
</evidence>
<dbReference type="GO" id="GO:0008270">
    <property type="term" value="F:zinc ion binding"/>
    <property type="evidence" value="ECO:0007669"/>
    <property type="project" value="UniProtKB-KW"/>
</dbReference>
<evidence type="ECO:0000256" key="2">
    <source>
        <dbReference type="ARBA" id="ARBA00022771"/>
    </source>
</evidence>